<keyword evidence="2 3" id="KW-0378">Hydrolase</keyword>
<dbReference type="EMBL" id="FUWJ01000001">
    <property type="protein sequence ID" value="SJZ38905.1"/>
    <property type="molecule type" value="Genomic_DNA"/>
</dbReference>
<dbReference type="PANTHER" id="PTHR11049">
    <property type="entry name" value="ACYL COENZYME A THIOESTER HYDROLASE"/>
    <property type="match status" value="1"/>
</dbReference>
<dbReference type="Proteomes" id="UP000190092">
    <property type="component" value="Unassembled WGS sequence"/>
</dbReference>
<dbReference type="GO" id="GO:0052816">
    <property type="term" value="F:long-chain fatty acyl-CoA hydrolase activity"/>
    <property type="evidence" value="ECO:0007669"/>
    <property type="project" value="TreeGrafter"/>
</dbReference>
<dbReference type="InterPro" id="IPR029069">
    <property type="entry name" value="HotDog_dom_sf"/>
</dbReference>
<protein>
    <submittedName>
        <fullName evidence="5">Acyl-CoA thioesterase YciA</fullName>
    </submittedName>
</protein>
<evidence type="ECO:0000313" key="5">
    <source>
        <dbReference type="EMBL" id="SJZ38905.1"/>
    </source>
</evidence>
<keyword evidence="6" id="KW-1185">Reference proteome</keyword>
<dbReference type="OrthoDB" id="9801856at2"/>
<dbReference type="Pfam" id="PF03061">
    <property type="entry name" value="4HBT"/>
    <property type="match status" value="1"/>
</dbReference>
<dbReference type="RefSeq" id="WP_085932506.1">
    <property type="nucleotide sequence ID" value="NZ_FUWJ01000001.1"/>
</dbReference>
<sequence>MPDTGYVSDDGQERPQDIEALEPRGQLASRILAMPSDTNPKGDIFGGWIMSLMDMAGKMSATTVANGRVVTVAVDRIVFRQPVNVGDVVCCYTDLLRTGRTSITLSIEVWAMRQGQGTRVKVTDAVFTFVAIDDTGRPRPIADVVEMPPSEEAERLARSG</sequence>
<evidence type="ECO:0000256" key="2">
    <source>
        <dbReference type="ARBA" id="ARBA00022801"/>
    </source>
</evidence>
<dbReference type="GO" id="GO:0005829">
    <property type="term" value="C:cytosol"/>
    <property type="evidence" value="ECO:0007669"/>
    <property type="project" value="TreeGrafter"/>
</dbReference>
<dbReference type="GO" id="GO:0006637">
    <property type="term" value="P:acyl-CoA metabolic process"/>
    <property type="evidence" value="ECO:0007669"/>
    <property type="project" value="TreeGrafter"/>
</dbReference>
<evidence type="ECO:0000256" key="1">
    <source>
        <dbReference type="ARBA" id="ARBA00010458"/>
    </source>
</evidence>
<reference evidence="6" key="1">
    <citation type="submission" date="2017-02" db="EMBL/GenBank/DDBJ databases">
        <authorList>
            <person name="Varghese N."/>
            <person name="Submissions S."/>
        </authorList>
    </citation>
    <scope>NUCLEOTIDE SEQUENCE [LARGE SCALE GENOMIC DNA]</scope>
    <source>
        <strain evidence="6">ATCC 27094</strain>
    </source>
</reference>
<dbReference type="SUPFAM" id="SSF54637">
    <property type="entry name" value="Thioesterase/thiol ester dehydrase-isomerase"/>
    <property type="match status" value="1"/>
</dbReference>
<dbReference type="PROSITE" id="PS51770">
    <property type="entry name" value="HOTDOG_ACOT"/>
    <property type="match status" value="1"/>
</dbReference>
<dbReference type="CDD" id="cd03442">
    <property type="entry name" value="BFIT_BACH"/>
    <property type="match status" value="1"/>
</dbReference>
<feature type="domain" description="HotDog ACOT-type" evidence="4">
    <location>
        <begin position="23"/>
        <end position="135"/>
    </location>
</feature>
<name>A0A1T4K9B6_9HYPH</name>
<dbReference type="InterPro" id="IPR033120">
    <property type="entry name" value="HOTDOG_ACOT"/>
</dbReference>
<evidence type="ECO:0000313" key="6">
    <source>
        <dbReference type="Proteomes" id="UP000190092"/>
    </source>
</evidence>
<dbReference type="PANTHER" id="PTHR11049:SF5">
    <property type="entry name" value="ACYL-COA THIOESTER HYDROLASE YCIA"/>
    <property type="match status" value="1"/>
</dbReference>
<proteinExistence type="inferred from homology"/>
<dbReference type="InterPro" id="IPR040170">
    <property type="entry name" value="Cytosol_ACT"/>
</dbReference>
<dbReference type="STRING" id="225324.SAMN02745126_00814"/>
<dbReference type="Gene3D" id="3.10.129.10">
    <property type="entry name" value="Hotdog Thioesterase"/>
    <property type="match status" value="1"/>
</dbReference>
<dbReference type="AlphaFoldDB" id="A0A1T4K9B6"/>
<evidence type="ECO:0000256" key="3">
    <source>
        <dbReference type="PROSITE-ProRule" id="PRU01106"/>
    </source>
</evidence>
<evidence type="ECO:0000259" key="4">
    <source>
        <dbReference type="PROSITE" id="PS51770"/>
    </source>
</evidence>
<organism evidence="5 6">
    <name type="scientific">Enhydrobacter aerosaccus</name>
    <dbReference type="NCBI Taxonomy" id="225324"/>
    <lineage>
        <taxon>Bacteria</taxon>
        <taxon>Pseudomonadati</taxon>
        <taxon>Pseudomonadota</taxon>
        <taxon>Alphaproteobacteria</taxon>
        <taxon>Hyphomicrobiales</taxon>
        <taxon>Enhydrobacter</taxon>
    </lineage>
</organism>
<dbReference type="InterPro" id="IPR006683">
    <property type="entry name" value="Thioestr_dom"/>
</dbReference>
<comment type="similarity">
    <text evidence="1">Belongs to the acyl coenzyme A hydrolase family.</text>
</comment>
<accession>A0A1T4K9B6</accession>
<dbReference type="GO" id="GO:0009062">
    <property type="term" value="P:fatty acid catabolic process"/>
    <property type="evidence" value="ECO:0007669"/>
    <property type="project" value="TreeGrafter"/>
</dbReference>
<gene>
    <name evidence="5" type="ORF">SAMN02745126_00814</name>
</gene>